<dbReference type="OrthoDB" id="5365677at2"/>
<dbReference type="Proteomes" id="UP000256424">
    <property type="component" value="Unassembled WGS sequence"/>
</dbReference>
<evidence type="ECO:0000256" key="3">
    <source>
        <dbReference type="ARBA" id="ARBA00021897"/>
    </source>
</evidence>
<accession>A0A3D8J838</accession>
<evidence type="ECO:0000256" key="2">
    <source>
        <dbReference type="ARBA" id="ARBA00009226"/>
    </source>
</evidence>
<comment type="subcellular location">
    <subcellularLocation>
        <location evidence="1">Cell membrane</location>
        <topology evidence="1">Peripheral membrane protein</topology>
        <orientation evidence="1">Cytoplasmic side</orientation>
    </subcellularLocation>
</comment>
<feature type="domain" description="Flagellar motor switch protein FliN-like C-terminal" evidence="8">
    <location>
        <begin position="45"/>
        <end position="114"/>
    </location>
</feature>
<evidence type="ECO:0000259" key="8">
    <source>
        <dbReference type="Pfam" id="PF01052"/>
    </source>
</evidence>
<name>A0A3D8J838_9HELI</name>
<dbReference type="Pfam" id="PF01052">
    <property type="entry name" value="FliMN_C"/>
    <property type="match status" value="1"/>
</dbReference>
<keyword evidence="10" id="KW-1185">Reference proteome</keyword>
<evidence type="ECO:0000313" key="9">
    <source>
        <dbReference type="EMBL" id="RDU73335.1"/>
    </source>
</evidence>
<dbReference type="GO" id="GO:0006935">
    <property type="term" value="P:chemotaxis"/>
    <property type="evidence" value="ECO:0007669"/>
    <property type="project" value="UniProtKB-KW"/>
</dbReference>
<dbReference type="InterPro" id="IPR051469">
    <property type="entry name" value="FliN/MopA/SpaO"/>
</dbReference>
<reference evidence="9 10" key="1">
    <citation type="submission" date="2018-04" db="EMBL/GenBank/DDBJ databases">
        <title>Novel Campyloabacter and Helicobacter Species and Strains.</title>
        <authorList>
            <person name="Mannion A.J."/>
            <person name="Shen Z."/>
            <person name="Fox J.G."/>
        </authorList>
    </citation>
    <scope>NUCLEOTIDE SEQUENCE [LARGE SCALE GENOMIC DNA]</scope>
    <source>
        <strain evidence="9 10">MIT 97-5075</strain>
    </source>
</reference>
<dbReference type="InterPro" id="IPR036429">
    <property type="entry name" value="SpoA-like_sf"/>
</dbReference>
<dbReference type="PANTHER" id="PTHR43484:SF1">
    <property type="entry name" value="FLAGELLAR MOTOR SWITCH PROTEIN FLIN"/>
    <property type="match status" value="1"/>
</dbReference>
<keyword evidence="9" id="KW-0969">Cilium</keyword>
<dbReference type="PRINTS" id="PR00956">
    <property type="entry name" value="FLGMOTORFLIN"/>
</dbReference>
<dbReference type="Gene3D" id="2.30.330.10">
    <property type="entry name" value="SpoA-like"/>
    <property type="match status" value="1"/>
</dbReference>
<dbReference type="InterPro" id="IPR001172">
    <property type="entry name" value="FliN_T3SS_HrcQb"/>
</dbReference>
<dbReference type="InterPro" id="IPR001543">
    <property type="entry name" value="FliN-like_C"/>
</dbReference>
<dbReference type="GO" id="GO:0005886">
    <property type="term" value="C:plasma membrane"/>
    <property type="evidence" value="ECO:0007669"/>
    <property type="project" value="UniProtKB-SubCell"/>
</dbReference>
<dbReference type="GO" id="GO:0009425">
    <property type="term" value="C:bacterial-type flagellum basal body"/>
    <property type="evidence" value="ECO:0007669"/>
    <property type="project" value="InterPro"/>
</dbReference>
<comment type="caution">
    <text evidence="9">The sequence shown here is derived from an EMBL/GenBank/DDBJ whole genome shotgun (WGS) entry which is preliminary data.</text>
</comment>
<keyword evidence="9" id="KW-0282">Flagellum</keyword>
<dbReference type="NCBIfam" id="TIGR02480">
    <property type="entry name" value="fliN"/>
    <property type="match status" value="1"/>
</dbReference>
<keyword evidence="6" id="KW-0283">Flagellar rotation</keyword>
<evidence type="ECO:0000256" key="6">
    <source>
        <dbReference type="ARBA" id="ARBA00022779"/>
    </source>
</evidence>
<dbReference type="NCBIfam" id="NF006273">
    <property type="entry name" value="PRK08433.1"/>
    <property type="match status" value="1"/>
</dbReference>
<dbReference type="PANTHER" id="PTHR43484">
    <property type="match status" value="1"/>
</dbReference>
<keyword evidence="9" id="KW-0966">Cell projection</keyword>
<proteinExistence type="inferred from homology"/>
<keyword evidence="7" id="KW-0472">Membrane</keyword>
<gene>
    <name evidence="9" type="primary">fliN</name>
    <name evidence="9" type="ORF">CQA66_01310</name>
</gene>
<comment type="similarity">
    <text evidence="2">Belongs to the FliN/MopA/SpaO family.</text>
</comment>
<dbReference type="InterPro" id="IPR012826">
    <property type="entry name" value="FliN"/>
</dbReference>
<evidence type="ECO:0000256" key="1">
    <source>
        <dbReference type="ARBA" id="ARBA00004413"/>
    </source>
</evidence>
<keyword evidence="5" id="KW-0145">Chemotaxis</keyword>
<keyword evidence="4" id="KW-1003">Cell membrane</keyword>
<evidence type="ECO:0000256" key="5">
    <source>
        <dbReference type="ARBA" id="ARBA00022500"/>
    </source>
</evidence>
<evidence type="ECO:0000256" key="4">
    <source>
        <dbReference type="ARBA" id="ARBA00022475"/>
    </source>
</evidence>
<dbReference type="RefSeq" id="WP_104762949.1">
    <property type="nucleotide sequence ID" value="NZ_FZPM01000012.1"/>
</dbReference>
<evidence type="ECO:0000256" key="7">
    <source>
        <dbReference type="ARBA" id="ARBA00023136"/>
    </source>
</evidence>
<dbReference type="GO" id="GO:0003774">
    <property type="term" value="F:cytoskeletal motor activity"/>
    <property type="evidence" value="ECO:0007669"/>
    <property type="project" value="InterPro"/>
</dbReference>
<dbReference type="GO" id="GO:0071973">
    <property type="term" value="P:bacterial-type flagellum-dependent cell motility"/>
    <property type="evidence" value="ECO:0007669"/>
    <property type="project" value="InterPro"/>
</dbReference>
<organism evidence="9 10">
    <name type="scientific">Helicobacter aurati</name>
    <dbReference type="NCBI Taxonomy" id="137778"/>
    <lineage>
        <taxon>Bacteria</taxon>
        <taxon>Pseudomonadati</taxon>
        <taxon>Campylobacterota</taxon>
        <taxon>Epsilonproteobacteria</taxon>
        <taxon>Campylobacterales</taxon>
        <taxon>Helicobacteraceae</taxon>
        <taxon>Helicobacter</taxon>
    </lineage>
</organism>
<dbReference type="EMBL" id="NXLW01000002">
    <property type="protein sequence ID" value="RDU73335.1"/>
    <property type="molecule type" value="Genomic_DNA"/>
</dbReference>
<sequence length="131" mass="14851">MADDKASKNVIEDKYNILDKKQVHTPREIELASYLEDMMSNYEGLLDMKVLFSADLGSTQIPLHDILRYEKGSIIDLQKPAGASVEIFVNDRVVGKGEVMVYERNLAIRINEILDSNAIVYYIARQIADNT</sequence>
<dbReference type="SUPFAM" id="SSF101801">
    <property type="entry name" value="Surface presentation of antigens (SPOA)"/>
    <property type="match status" value="1"/>
</dbReference>
<evidence type="ECO:0000313" key="10">
    <source>
        <dbReference type="Proteomes" id="UP000256424"/>
    </source>
</evidence>
<dbReference type="AlphaFoldDB" id="A0A3D8J838"/>
<protein>
    <recommendedName>
        <fullName evidence="3">Flagellar motor switch protein FliN</fullName>
    </recommendedName>
</protein>